<feature type="transmembrane region" description="Helical" evidence="2">
    <location>
        <begin position="27"/>
        <end position="49"/>
    </location>
</feature>
<dbReference type="Proteomes" id="UP000193484">
    <property type="component" value="Unassembled WGS sequence"/>
</dbReference>
<proteinExistence type="predicted"/>
<keyword evidence="2" id="KW-0472">Membrane</keyword>
<sequence>MASKAGSQREKVVTNMERNGWDAPTKWFAWAVLLAFTALSAYMNAAYAALSGSVVWFHAGIPGVVLVLGVFLELTYLSSAHRAAKRIVITGLAACFGTVLVASYLAVLSVTTAWNGAAPAWVNAALAGIPDVVMVLAATMILSLRLRTHATAAKAPKKATESRFKRLADAATARAESALAVPPSPQVTAVTDVRGRSTEVLTQPHGASVEATAEVSTDDPAGVRGASTSTVADAPVESTKATASTPRTPRRTTAKPSVDPELVPFMEQAERMVADGIVARKTPQEIAAVIRAIDEGATDNAIKKAGIASAGTAQKVRAELEYQRAAAPLAAVG</sequence>
<name>A0A1X1RJ90_MYCFA</name>
<feature type="region of interest" description="Disordered" evidence="1">
    <location>
        <begin position="200"/>
        <end position="257"/>
    </location>
</feature>
<keyword evidence="2" id="KW-1133">Transmembrane helix</keyword>
<dbReference type="AlphaFoldDB" id="A0A1X1RJ90"/>
<gene>
    <name evidence="3" type="ORF">AWC04_03815</name>
</gene>
<protein>
    <recommendedName>
        <fullName evidence="5">DUF2637 domain-containing protein</fullName>
    </recommendedName>
</protein>
<keyword evidence="2" id="KW-0812">Transmembrane</keyword>
<evidence type="ECO:0000313" key="4">
    <source>
        <dbReference type="Proteomes" id="UP000193484"/>
    </source>
</evidence>
<evidence type="ECO:0000256" key="1">
    <source>
        <dbReference type="SAM" id="MobiDB-lite"/>
    </source>
</evidence>
<evidence type="ECO:0000256" key="2">
    <source>
        <dbReference type="SAM" id="Phobius"/>
    </source>
</evidence>
<feature type="compositionally biased region" description="Low complexity" evidence="1">
    <location>
        <begin position="238"/>
        <end position="247"/>
    </location>
</feature>
<organism evidence="3 4">
    <name type="scientific">Mycolicibacterium fallax</name>
    <name type="common">Mycobacterium fallax</name>
    <dbReference type="NCBI Taxonomy" id="1793"/>
    <lineage>
        <taxon>Bacteria</taxon>
        <taxon>Bacillati</taxon>
        <taxon>Actinomycetota</taxon>
        <taxon>Actinomycetes</taxon>
        <taxon>Mycobacteriales</taxon>
        <taxon>Mycobacteriaceae</taxon>
        <taxon>Mycolicibacterium</taxon>
    </lineage>
</organism>
<feature type="transmembrane region" description="Helical" evidence="2">
    <location>
        <begin position="87"/>
        <end position="108"/>
    </location>
</feature>
<dbReference type="STRING" id="1793.AWC04_03815"/>
<evidence type="ECO:0000313" key="3">
    <source>
        <dbReference type="EMBL" id="ORV07549.1"/>
    </source>
</evidence>
<feature type="transmembrane region" description="Helical" evidence="2">
    <location>
        <begin position="55"/>
        <end position="75"/>
    </location>
</feature>
<reference evidence="3 4" key="1">
    <citation type="submission" date="2016-01" db="EMBL/GenBank/DDBJ databases">
        <title>The new phylogeny of the genus Mycobacterium.</title>
        <authorList>
            <person name="Tarcisio F."/>
            <person name="Conor M."/>
            <person name="Antonella G."/>
            <person name="Elisabetta G."/>
            <person name="Giulia F.S."/>
            <person name="Sara T."/>
            <person name="Anna F."/>
            <person name="Clotilde B."/>
            <person name="Roberto B."/>
            <person name="Veronica D.S."/>
            <person name="Fabio R."/>
            <person name="Monica P."/>
            <person name="Olivier J."/>
            <person name="Enrico T."/>
            <person name="Nicola S."/>
        </authorList>
    </citation>
    <scope>NUCLEOTIDE SEQUENCE [LARGE SCALE GENOMIC DNA]</scope>
    <source>
        <strain evidence="3 4">DSM 44179</strain>
    </source>
</reference>
<evidence type="ECO:0008006" key="5">
    <source>
        <dbReference type="Google" id="ProtNLM"/>
    </source>
</evidence>
<dbReference type="EMBL" id="LQOJ01000019">
    <property type="protein sequence ID" value="ORV07549.1"/>
    <property type="molecule type" value="Genomic_DNA"/>
</dbReference>
<comment type="caution">
    <text evidence="3">The sequence shown here is derived from an EMBL/GenBank/DDBJ whole genome shotgun (WGS) entry which is preliminary data.</text>
</comment>
<feature type="transmembrane region" description="Helical" evidence="2">
    <location>
        <begin position="120"/>
        <end position="144"/>
    </location>
</feature>
<accession>A0A1X1RJ90</accession>
<keyword evidence="4" id="KW-1185">Reference proteome</keyword>